<comment type="caution">
    <text evidence="2">The sequence shown here is derived from an EMBL/GenBank/DDBJ whole genome shotgun (WGS) entry which is preliminary data.</text>
</comment>
<feature type="region of interest" description="Disordered" evidence="1">
    <location>
        <begin position="208"/>
        <end position="250"/>
    </location>
</feature>
<evidence type="ECO:0000313" key="3">
    <source>
        <dbReference type="Proteomes" id="UP001500729"/>
    </source>
</evidence>
<dbReference type="Proteomes" id="UP001500729">
    <property type="component" value="Unassembled WGS sequence"/>
</dbReference>
<gene>
    <name evidence="2" type="ORF">GCM10009533_01400</name>
</gene>
<feature type="compositionally biased region" description="Basic and acidic residues" evidence="1">
    <location>
        <begin position="208"/>
        <end position="218"/>
    </location>
</feature>
<keyword evidence="3" id="KW-1185">Reference proteome</keyword>
<reference evidence="3" key="1">
    <citation type="journal article" date="2019" name="Int. J. Syst. Evol. Microbiol.">
        <title>The Global Catalogue of Microorganisms (GCM) 10K type strain sequencing project: providing services to taxonomists for standard genome sequencing and annotation.</title>
        <authorList>
            <consortium name="The Broad Institute Genomics Platform"/>
            <consortium name="The Broad Institute Genome Sequencing Center for Infectious Disease"/>
            <person name="Wu L."/>
            <person name="Ma J."/>
        </authorList>
    </citation>
    <scope>NUCLEOTIDE SEQUENCE [LARGE SCALE GENOMIC DNA]</scope>
    <source>
        <strain evidence="3">JCM 10303</strain>
    </source>
</reference>
<protein>
    <submittedName>
        <fullName evidence="2">Uncharacterized protein</fullName>
    </submittedName>
</protein>
<organism evidence="2 3">
    <name type="scientific">Saccharopolyspora erythraea</name>
    <name type="common">Streptomyces erythraeus</name>
    <dbReference type="NCBI Taxonomy" id="1836"/>
    <lineage>
        <taxon>Bacteria</taxon>
        <taxon>Bacillati</taxon>
        <taxon>Actinomycetota</taxon>
        <taxon>Actinomycetes</taxon>
        <taxon>Pseudonocardiales</taxon>
        <taxon>Pseudonocardiaceae</taxon>
        <taxon>Saccharopolyspora</taxon>
    </lineage>
</organism>
<dbReference type="RefSeq" id="WP_009947541.1">
    <property type="nucleotide sequence ID" value="NZ_BAAAGS010000001.1"/>
</dbReference>
<name>A0ABP3LUZ5_SACER</name>
<dbReference type="EMBL" id="BAAAGS010000001">
    <property type="protein sequence ID" value="GAA0506396.1"/>
    <property type="molecule type" value="Genomic_DNA"/>
</dbReference>
<sequence>MNRQSTAEMSRRAADLDRLAASVTPESLTTVLPEALRALGEPTGDLEALEDLVHAFNRGEREAQAVQSEAANVATKQVSAVWTGRAAESATAGLVSLAKRIDADAGTFTAAEQILSRTADALRDSHRRHLELRQYLIDLENQASTLPEGTSTPAAADLANRAAQALRDGSRLINTTREAEESAAAKFRAFTEGGAFGTMAFLAAASGDTREPIEEISKEYQVSPDPDGMSRSPTDLSGGSLSNSGSSRRR</sequence>
<evidence type="ECO:0000313" key="2">
    <source>
        <dbReference type="EMBL" id="GAA0506396.1"/>
    </source>
</evidence>
<evidence type="ECO:0000256" key="1">
    <source>
        <dbReference type="SAM" id="MobiDB-lite"/>
    </source>
</evidence>
<proteinExistence type="predicted"/>
<accession>A0ABP3LUZ5</accession>
<feature type="compositionally biased region" description="Low complexity" evidence="1">
    <location>
        <begin position="236"/>
        <end position="250"/>
    </location>
</feature>